<name>A0A9P0AYT2_BRAAE</name>
<dbReference type="InterPro" id="IPR006549">
    <property type="entry name" value="HAD-SF_hydro_IIIA"/>
</dbReference>
<dbReference type="InterPro" id="IPR008984">
    <property type="entry name" value="SMAD_FHA_dom_sf"/>
</dbReference>
<evidence type="ECO:0000256" key="2">
    <source>
        <dbReference type="ARBA" id="ARBA00022763"/>
    </source>
</evidence>
<gene>
    <name evidence="7" type="ORF">MELIAE_LOCUS4249</name>
</gene>
<dbReference type="Gene3D" id="3.40.50.1000">
    <property type="entry name" value="HAD superfamily/HAD-like"/>
    <property type="match status" value="1"/>
</dbReference>
<dbReference type="GO" id="GO:0046404">
    <property type="term" value="F:ATP-dependent polydeoxyribonucleotide 5'-hydroxyl-kinase activity"/>
    <property type="evidence" value="ECO:0007669"/>
    <property type="project" value="TreeGrafter"/>
</dbReference>
<dbReference type="Pfam" id="PF08645">
    <property type="entry name" value="PNK3P"/>
    <property type="match status" value="1"/>
</dbReference>
<keyword evidence="4" id="KW-0234">DNA repair</keyword>
<evidence type="ECO:0000313" key="7">
    <source>
        <dbReference type="EMBL" id="CAH0551692.1"/>
    </source>
</evidence>
<dbReference type="SUPFAM" id="SSF49879">
    <property type="entry name" value="SMAD/FHA domain"/>
    <property type="match status" value="1"/>
</dbReference>
<dbReference type="NCBIfam" id="TIGR01662">
    <property type="entry name" value="HAD-SF-IIIA"/>
    <property type="match status" value="1"/>
</dbReference>
<dbReference type="Pfam" id="PF17913">
    <property type="entry name" value="FHA_2"/>
    <property type="match status" value="1"/>
</dbReference>
<keyword evidence="3" id="KW-0378">Hydrolase</keyword>
<dbReference type="GO" id="GO:0006281">
    <property type="term" value="P:DNA repair"/>
    <property type="evidence" value="ECO:0007669"/>
    <property type="project" value="UniProtKB-KW"/>
</dbReference>
<dbReference type="NCBIfam" id="TIGR01664">
    <property type="entry name" value="DNA-3'-Pase"/>
    <property type="match status" value="1"/>
</dbReference>
<sequence>MASTARTCFLKCLKSAKRISLPHGVIISIGRQKEYEIEDVIVSRNQIELKSDCEKCHVDVKPVGRNPSGCNGYALVANKNYSLEHGDIIEVRLTAHEYEIVFEPPPKGLDELPPQPKKMKFDFSIFNVGSKKNSDSNFNLNGQWEEIDGKELLIYTPNNCVSRSVIAGFDIDGTIIKTKSGARFPKDCDDWVFYFQDVQHKLKKLHEDKNKIVFFTNQAGIGKDSQKIKGFKRKIENIVNKLEIPIQVFIATGKTFYRKPLPGSWNVLCDVKNDNIEIDKSKSFFVGDAAGRPKNWAPKRNKDHSCADRLFAINLGLTFYTPEEYFLQSRPVQYVMPEFDPKKLDKMQYPSFAYPKTNVVLMVGGPGSGKSHYCTNILVPNGYVHVNRDKLGTMQKCERHLEECLMKKENVVIDNTNPDKKARQPFINIAKKFGVDCRCVVMLTSVKHCKHNNKFRNLTDKSHDYISEVIINKYQNSFQEPELSEGFSQILHIPFMPTFDNEEQEKLYKMYLLES</sequence>
<dbReference type="PANTHER" id="PTHR12083">
    <property type="entry name" value="BIFUNCTIONAL POLYNUCLEOTIDE PHOSPHATASE/KINASE"/>
    <property type="match status" value="1"/>
</dbReference>
<protein>
    <recommendedName>
        <fullName evidence="6">PNK FHA domain-containing protein</fullName>
    </recommendedName>
</protein>
<dbReference type="Gene3D" id="2.60.200.20">
    <property type="match status" value="1"/>
</dbReference>
<keyword evidence="2" id="KW-0227">DNA damage</keyword>
<dbReference type="InterPro" id="IPR036412">
    <property type="entry name" value="HAD-like_sf"/>
</dbReference>
<dbReference type="InterPro" id="IPR013954">
    <property type="entry name" value="PNK3P"/>
</dbReference>
<organism evidence="7 8">
    <name type="scientific">Brassicogethes aeneus</name>
    <name type="common">Rape pollen beetle</name>
    <name type="synonym">Meligethes aeneus</name>
    <dbReference type="NCBI Taxonomy" id="1431903"/>
    <lineage>
        <taxon>Eukaryota</taxon>
        <taxon>Metazoa</taxon>
        <taxon>Ecdysozoa</taxon>
        <taxon>Arthropoda</taxon>
        <taxon>Hexapoda</taxon>
        <taxon>Insecta</taxon>
        <taxon>Pterygota</taxon>
        <taxon>Neoptera</taxon>
        <taxon>Endopterygota</taxon>
        <taxon>Coleoptera</taxon>
        <taxon>Polyphaga</taxon>
        <taxon>Cucujiformia</taxon>
        <taxon>Nitidulidae</taxon>
        <taxon>Meligethinae</taxon>
        <taxon>Brassicogethes</taxon>
    </lineage>
</organism>
<reference evidence="7" key="1">
    <citation type="submission" date="2021-12" db="EMBL/GenBank/DDBJ databases">
        <authorList>
            <person name="King R."/>
        </authorList>
    </citation>
    <scope>NUCLEOTIDE SEQUENCE</scope>
</reference>
<dbReference type="InterPro" id="IPR023214">
    <property type="entry name" value="HAD_sf"/>
</dbReference>
<accession>A0A9P0AYT2</accession>
<dbReference type="GO" id="GO:0005634">
    <property type="term" value="C:nucleus"/>
    <property type="evidence" value="ECO:0007669"/>
    <property type="project" value="UniProtKB-SubCell"/>
</dbReference>
<dbReference type="InterPro" id="IPR041388">
    <property type="entry name" value="FHA_2"/>
</dbReference>
<dbReference type="Proteomes" id="UP001154078">
    <property type="component" value="Chromosome 2"/>
</dbReference>
<dbReference type="GO" id="GO:0003690">
    <property type="term" value="F:double-stranded DNA binding"/>
    <property type="evidence" value="ECO:0007669"/>
    <property type="project" value="TreeGrafter"/>
</dbReference>
<dbReference type="CDD" id="cd01625">
    <property type="entry name" value="HAD_PNP"/>
    <property type="match status" value="1"/>
</dbReference>
<dbReference type="PANTHER" id="PTHR12083:SF9">
    <property type="entry name" value="BIFUNCTIONAL POLYNUCLEOTIDE PHOSPHATASE_KINASE"/>
    <property type="match status" value="1"/>
</dbReference>
<evidence type="ECO:0000256" key="5">
    <source>
        <dbReference type="ARBA" id="ARBA00023242"/>
    </source>
</evidence>
<dbReference type="InterPro" id="IPR027417">
    <property type="entry name" value="P-loop_NTPase"/>
</dbReference>
<dbReference type="AlphaFoldDB" id="A0A9P0AYT2"/>
<evidence type="ECO:0000256" key="3">
    <source>
        <dbReference type="ARBA" id="ARBA00022801"/>
    </source>
</evidence>
<keyword evidence="8" id="KW-1185">Reference proteome</keyword>
<dbReference type="OrthoDB" id="19045at2759"/>
<dbReference type="Gene3D" id="3.40.50.300">
    <property type="entry name" value="P-loop containing nucleotide triphosphate hydrolases"/>
    <property type="match status" value="1"/>
</dbReference>
<evidence type="ECO:0000313" key="8">
    <source>
        <dbReference type="Proteomes" id="UP001154078"/>
    </source>
</evidence>
<keyword evidence="5" id="KW-0539">Nucleus</keyword>
<dbReference type="FunFam" id="3.40.50.300:FF:000737">
    <property type="entry name" value="Bifunctional polynucleotide phosphatase/kinase"/>
    <property type="match status" value="1"/>
</dbReference>
<dbReference type="Pfam" id="PF13671">
    <property type="entry name" value="AAA_33"/>
    <property type="match status" value="1"/>
</dbReference>
<comment type="subcellular location">
    <subcellularLocation>
        <location evidence="1">Nucleus</location>
    </subcellularLocation>
</comment>
<feature type="domain" description="PNK FHA" evidence="6">
    <location>
        <begin position="8"/>
        <end position="75"/>
    </location>
</feature>
<dbReference type="EMBL" id="OV121133">
    <property type="protein sequence ID" value="CAH0551692.1"/>
    <property type="molecule type" value="Genomic_DNA"/>
</dbReference>
<dbReference type="FunFam" id="3.40.50.1000:FF:000078">
    <property type="entry name" value="Bifunctional polynucleotide phosphatase/kinase"/>
    <property type="match status" value="1"/>
</dbReference>
<dbReference type="SUPFAM" id="SSF56784">
    <property type="entry name" value="HAD-like"/>
    <property type="match status" value="1"/>
</dbReference>
<proteinExistence type="predicted"/>
<dbReference type="SUPFAM" id="SSF52540">
    <property type="entry name" value="P-loop containing nucleoside triphosphate hydrolases"/>
    <property type="match status" value="1"/>
</dbReference>
<evidence type="ECO:0000256" key="4">
    <source>
        <dbReference type="ARBA" id="ARBA00023204"/>
    </source>
</evidence>
<evidence type="ECO:0000259" key="6">
    <source>
        <dbReference type="Pfam" id="PF17913"/>
    </source>
</evidence>
<dbReference type="GO" id="GO:0046403">
    <property type="term" value="F:polynucleotide 3'-phosphatase activity"/>
    <property type="evidence" value="ECO:0007669"/>
    <property type="project" value="TreeGrafter"/>
</dbReference>
<dbReference type="InterPro" id="IPR006551">
    <property type="entry name" value="Polynucleotide_phosphatase"/>
</dbReference>
<evidence type="ECO:0000256" key="1">
    <source>
        <dbReference type="ARBA" id="ARBA00004123"/>
    </source>
</evidence>